<dbReference type="SUPFAM" id="SSF55455">
    <property type="entry name" value="SRF-like"/>
    <property type="match status" value="1"/>
</dbReference>
<dbReference type="PANTHER" id="PTHR11945">
    <property type="entry name" value="MADS BOX PROTEIN"/>
    <property type="match status" value="1"/>
</dbReference>
<accession>A0AAE1RD83</accession>
<dbReference type="GO" id="GO:0000981">
    <property type="term" value="F:DNA-binding transcription factor activity, RNA polymerase II-specific"/>
    <property type="evidence" value="ECO:0007669"/>
    <property type="project" value="TreeGrafter"/>
</dbReference>
<dbReference type="PROSITE" id="PS50066">
    <property type="entry name" value="MADS_BOX_2"/>
    <property type="match status" value="1"/>
</dbReference>
<dbReference type="Proteomes" id="UP001291623">
    <property type="component" value="Unassembled WGS sequence"/>
</dbReference>
<sequence length="178" mass="20309">MAEKKTLGRQKIPMAKIEKENDRYSTFSKRRSGLYKKASELIEQYDVDMGIIMFSPTGKPFSFFHPTVNSVIDSFLSPHTQPSESSRVDAANTRDKVKELKAKLDELDLAKDDEYNQTPMPDETDQKKWWKSINEFDAKEVKNYLIYLDSTISGLENCLTLLEKGDSSSAQAPPEDDN</sequence>
<name>A0AAE1RD83_9SOLA</name>
<evidence type="ECO:0000256" key="2">
    <source>
        <dbReference type="ARBA" id="ARBA00023015"/>
    </source>
</evidence>
<gene>
    <name evidence="8" type="ORF">RND71_031222</name>
</gene>
<evidence type="ECO:0000259" key="7">
    <source>
        <dbReference type="PROSITE" id="PS50066"/>
    </source>
</evidence>
<keyword evidence="9" id="KW-1185">Reference proteome</keyword>
<dbReference type="Pfam" id="PF00319">
    <property type="entry name" value="SRF-TF"/>
    <property type="match status" value="1"/>
</dbReference>
<evidence type="ECO:0000256" key="4">
    <source>
        <dbReference type="ARBA" id="ARBA00023163"/>
    </source>
</evidence>
<dbReference type="Gene3D" id="3.40.1810.10">
    <property type="entry name" value="Transcription factor, MADS-box"/>
    <property type="match status" value="1"/>
</dbReference>
<dbReference type="PANTHER" id="PTHR11945:SF597">
    <property type="entry name" value="MADS BOX PROTEIN"/>
    <property type="match status" value="1"/>
</dbReference>
<dbReference type="SMART" id="SM00432">
    <property type="entry name" value="MADS"/>
    <property type="match status" value="1"/>
</dbReference>
<evidence type="ECO:0000256" key="3">
    <source>
        <dbReference type="ARBA" id="ARBA00023125"/>
    </source>
</evidence>
<dbReference type="GO" id="GO:0046983">
    <property type="term" value="F:protein dimerization activity"/>
    <property type="evidence" value="ECO:0007669"/>
    <property type="project" value="InterPro"/>
</dbReference>
<feature type="coiled-coil region" evidence="6">
    <location>
        <begin position="90"/>
        <end position="117"/>
    </location>
</feature>
<protein>
    <recommendedName>
        <fullName evidence="7">MADS-box domain-containing protein</fullName>
    </recommendedName>
</protein>
<reference evidence="8" key="1">
    <citation type="submission" date="2023-12" db="EMBL/GenBank/DDBJ databases">
        <title>Genome assembly of Anisodus tanguticus.</title>
        <authorList>
            <person name="Wang Y.-J."/>
        </authorList>
    </citation>
    <scope>NUCLEOTIDE SEQUENCE</scope>
    <source>
        <strain evidence="8">KB-2021</strain>
        <tissue evidence="8">Leaf</tissue>
    </source>
</reference>
<dbReference type="InterPro" id="IPR036879">
    <property type="entry name" value="TF_MADSbox_sf"/>
</dbReference>
<evidence type="ECO:0000256" key="1">
    <source>
        <dbReference type="ARBA" id="ARBA00004123"/>
    </source>
</evidence>
<evidence type="ECO:0000256" key="6">
    <source>
        <dbReference type="SAM" id="Coils"/>
    </source>
</evidence>
<proteinExistence type="predicted"/>
<organism evidence="8 9">
    <name type="scientific">Anisodus tanguticus</name>
    <dbReference type="NCBI Taxonomy" id="243964"/>
    <lineage>
        <taxon>Eukaryota</taxon>
        <taxon>Viridiplantae</taxon>
        <taxon>Streptophyta</taxon>
        <taxon>Embryophyta</taxon>
        <taxon>Tracheophyta</taxon>
        <taxon>Spermatophyta</taxon>
        <taxon>Magnoliopsida</taxon>
        <taxon>eudicotyledons</taxon>
        <taxon>Gunneridae</taxon>
        <taxon>Pentapetalae</taxon>
        <taxon>asterids</taxon>
        <taxon>lamiids</taxon>
        <taxon>Solanales</taxon>
        <taxon>Solanaceae</taxon>
        <taxon>Solanoideae</taxon>
        <taxon>Hyoscyameae</taxon>
        <taxon>Anisodus</taxon>
    </lineage>
</organism>
<keyword evidence="4" id="KW-0804">Transcription</keyword>
<comment type="subcellular location">
    <subcellularLocation>
        <location evidence="1">Nucleus</location>
    </subcellularLocation>
</comment>
<dbReference type="InterPro" id="IPR002100">
    <property type="entry name" value="TF_MADSbox"/>
</dbReference>
<keyword evidence="6" id="KW-0175">Coiled coil</keyword>
<dbReference type="EMBL" id="JAVYJV010000017">
    <property type="protein sequence ID" value="KAK4348467.1"/>
    <property type="molecule type" value="Genomic_DNA"/>
</dbReference>
<keyword evidence="2" id="KW-0805">Transcription regulation</keyword>
<evidence type="ECO:0000313" key="9">
    <source>
        <dbReference type="Proteomes" id="UP001291623"/>
    </source>
</evidence>
<dbReference type="PRINTS" id="PR00404">
    <property type="entry name" value="MADSDOMAIN"/>
</dbReference>
<evidence type="ECO:0000313" key="8">
    <source>
        <dbReference type="EMBL" id="KAK4348467.1"/>
    </source>
</evidence>
<keyword evidence="3" id="KW-0238">DNA-binding</keyword>
<dbReference type="GO" id="GO:0000978">
    <property type="term" value="F:RNA polymerase II cis-regulatory region sequence-specific DNA binding"/>
    <property type="evidence" value="ECO:0007669"/>
    <property type="project" value="TreeGrafter"/>
</dbReference>
<dbReference type="AlphaFoldDB" id="A0AAE1RD83"/>
<evidence type="ECO:0000256" key="5">
    <source>
        <dbReference type="ARBA" id="ARBA00023242"/>
    </source>
</evidence>
<dbReference type="GO" id="GO:0005634">
    <property type="term" value="C:nucleus"/>
    <property type="evidence" value="ECO:0007669"/>
    <property type="project" value="UniProtKB-SubCell"/>
</dbReference>
<feature type="domain" description="MADS-box" evidence="7">
    <location>
        <begin position="7"/>
        <end position="67"/>
    </location>
</feature>
<keyword evidence="5" id="KW-0539">Nucleus</keyword>
<comment type="caution">
    <text evidence="8">The sequence shown here is derived from an EMBL/GenBank/DDBJ whole genome shotgun (WGS) entry which is preliminary data.</text>
</comment>